<gene>
    <name evidence="2" type="ORF">AQJ30_16435</name>
</gene>
<reference evidence="2 3" key="1">
    <citation type="submission" date="2015-10" db="EMBL/GenBank/DDBJ databases">
        <title>Draft genome sequence of Streptomyces longwoodensis DSM 41677, type strain for the species Streptomyces longwoodensis.</title>
        <authorList>
            <person name="Ruckert C."/>
            <person name="Winkler A."/>
            <person name="Kalinowski J."/>
            <person name="Kampfer P."/>
            <person name="Glaeser S."/>
        </authorList>
    </citation>
    <scope>NUCLEOTIDE SEQUENCE [LARGE SCALE GENOMIC DNA]</scope>
    <source>
        <strain evidence="2 3">DSM 41677</strain>
    </source>
</reference>
<feature type="region of interest" description="Disordered" evidence="1">
    <location>
        <begin position="1"/>
        <end position="83"/>
    </location>
</feature>
<keyword evidence="3" id="KW-1185">Reference proteome</keyword>
<dbReference type="EMBL" id="LMWS01000018">
    <property type="protein sequence ID" value="KUN37854.1"/>
    <property type="molecule type" value="Genomic_DNA"/>
</dbReference>
<name>A0A117QNB1_9ACTN</name>
<feature type="compositionally biased region" description="Acidic residues" evidence="1">
    <location>
        <begin position="30"/>
        <end position="69"/>
    </location>
</feature>
<dbReference type="AlphaFoldDB" id="A0A117QNB1"/>
<sequence>MARRRPHRHRRQGPERGTGGCPATSYAAEELLELDDEELDDDPEELDESDDEDDVDVEGDDEDDVDFEDAGALLDEEPRLSLR</sequence>
<accession>A0A117QNB1</accession>
<protein>
    <submittedName>
        <fullName evidence="2">Uncharacterized protein</fullName>
    </submittedName>
</protein>
<organism evidence="2 3">
    <name type="scientific">Streptomyces longwoodensis</name>
    <dbReference type="NCBI Taxonomy" id="68231"/>
    <lineage>
        <taxon>Bacteria</taxon>
        <taxon>Bacillati</taxon>
        <taxon>Actinomycetota</taxon>
        <taxon>Actinomycetes</taxon>
        <taxon>Kitasatosporales</taxon>
        <taxon>Streptomycetaceae</taxon>
        <taxon>Streptomyces</taxon>
    </lineage>
</organism>
<proteinExistence type="predicted"/>
<dbReference type="Proteomes" id="UP000053271">
    <property type="component" value="Unassembled WGS sequence"/>
</dbReference>
<comment type="caution">
    <text evidence="2">The sequence shown here is derived from an EMBL/GenBank/DDBJ whole genome shotgun (WGS) entry which is preliminary data.</text>
</comment>
<evidence type="ECO:0000313" key="3">
    <source>
        <dbReference type="Proteomes" id="UP000053271"/>
    </source>
</evidence>
<evidence type="ECO:0000256" key="1">
    <source>
        <dbReference type="SAM" id="MobiDB-lite"/>
    </source>
</evidence>
<feature type="compositionally biased region" description="Basic residues" evidence="1">
    <location>
        <begin position="1"/>
        <end position="11"/>
    </location>
</feature>
<evidence type="ECO:0000313" key="2">
    <source>
        <dbReference type="EMBL" id="KUN37854.1"/>
    </source>
</evidence>